<dbReference type="PROSITE" id="PS50932">
    <property type="entry name" value="HTH_LACI_2"/>
    <property type="match status" value="1"/>
</dbReference>
<dbReference type="InterPro" id="IPR000843">
    <property type="entry name" value="HTH_LacI"/>
</dbReference>
<dbReference type="EMBL" id="CAFBNS010000025">
    <property type="protein sequence ID" value="CAB4956063.1"/>
    <property type="molecule type" value="Genomic_DNA"/>
</dbReference>
<dbReference type="SUPFAM" id="SSF47413">
    <property type="entry name" value="lambda repressor-like DNA-binding domains"/>
    <property type="match status" value="1"/>
</dbReference>
<evidence type="ECO:0000259" key="4">
    <source>
        <dbReference type="PROSITE" id="PS50932"/>
    </source>
</evidence>
<dbReference type="AlphaFoldDB" id="A0A6J6S4A6"/>
<evidence type="ECO:0000313" key="8">
    <source>
        <dbReference type="EMBL" id="CAB4729538.1"/>
    </source>
</evidence>
<dbReference type="EMBL" id="CAEZUY010000095">
    <property type="protein sequence ID" value="CAB4618629.1"/>
    <property type="molecule type" value="Genomic_DNA"/>
</dbReference>
<dbReference type="PANTHER" id="PTHR30146:SF109">
    <property type="entry name" value="HTH-TYPE TRANSCRIPTIONAL REGULATOR GALS"/>
    <property type="match status" value="1"/>
</dbReference>
<keyword evidence="3" id="KW-0804">Transcription</keyword>
<evidence type="ECO:0000313" key="6">
    <source>
        <dbReference type="EMBL" id="CAB4591048.1"/>
    </source>
</evidence>
<dbReference type="Gene3D" id="1.10.260.40">
    <property type="entry name" value="lambda repressor-like DNA-binding domains"/>
    <property type="match status" value="1"/>
</dbReference>
<dbReference type="GO" id="GO:0003700">
    <property type="term" value="F:DNA-binding transcription factor activity"/>
    <property type="evidence" value="ECO:0007669"/>
    <property type="project" value="TreeGrafter"/>
</dbReference>
<name>A0A6J6S4A6_9ZZZZ</name>
<gene>
    <name evidence="5" type="ORF">UFOPK1380_01149</name>
    <name evidence="6" type="ORF">UFOPK1778_00701</name>
    <name evidence="7" type="ORF">UFOPK1863_00884</name>
    <name evidence="8" type="ORF">UFOPK2689_01087</name>
    <name evidence="9" type="ORF">UFOPK3555_00621</name>
    <name evidence="10" type="ORF">UFOPK3874_00242</name>
    <name evidence="11" type="ORF">UFOPK4095_00444</name>
</gene>
<protein>
    <submittedName>
        <fullName evidence="8">Unannotated protein</fullName>
    </submittedName>
</protein>
<evidence type="ECO:0000313" key="5">
    <source>
        <dbReference type="EMBL" id="CAB4542774.1"/>
    </source>
</evidence>
<dbReference type="CDD" id="cd06293">
    <property type="entry name" value="PBP1_LacI-like"/>
    <property type="match status" value="1"/>
</dbReference>
<dbReference type="PANTHER" id="PTHR30146">
    <property type="entry name" value="LACI-RELATED TRANSCRIPTIONAL REPRESSOR"/>
    <property type="match status" value="1"/>
</dbReference>
<dbReference type="GO" id="GO:0000976">
    <property type="term" value="F:transcription cis-regulatory region binding"/>
    <property type="evidence" value="ECO:0007669"/>
    <property type="project" value="TreeGrafter"/>
</dbReference>
<dbReference type="Pfam" id="PF13377">
    <property type="entry name" value="Peripla_BP_3"/>
    <property type="match status" value="1"/>
</dbReference>
<keyword evidence="1" id="KW-0805">Transcription regulation</keyword>
<dbReference type="InterPro" id="IPR046335">
    <property type="entry name" value="LacI/GalR-like_sensor"/>
</dbReference>
<evidence type="ECO:0000313" key="11">
    <source>
        <dbReference type="EMBL" id="CAB5010593.1"/>
    </source>
</evidence>
<dbReference type="PROSITE" id="PS00356">
    <property type="entry name" value="HTH_LACI_1"/>
    <property type="match status" value="1"/>
</dbReference>
<dbReference type="EMBL" id="CAEZUD010000031">
    <property type="protein sequence ID" value="CAB4591048.1"/>
    <property type="molecule type" value="Genomic_DNA"/>
</dbReference>
<dbReference type="Pfam" id="PF00356">
    <property type="entry name" value="LacI"/>
    <property type="match status" value="1"/>
</dbReference>
<dbReference type="SMART" id="SM00354">
    <property type="entry name" value="HTH_LACI"/>
    <property type="match status" value="1"/>
</dbReference>
<dbReference type="SUPFAM" id="SSF53822">
    <property type="entry name" value="Periplasmic binding protein-like I"/>
    <property type="match status" value="1"/>
</dbReference>
<dbReference type="InterPro" id="IPR010982">
    <property type="entry name" value="Lambda_DNA-bd_dom_sf"/>
</dbReference>
<keyword evidence="2" id="KW-0238">DNA-binding</keyword>
<evidence type="ECO:0000313" key="9">
    <source>
        <dbReference type="EMBL" id="CAB4895410.1"/>
    </source>
</evidence>
<evidence type="ECO:0000313" key="7">
    <source>
        <dbReference type="EMBL" id="CAB4618629.1"/>
    </source>
</evidence>
<dbReference type="EMBL" id="CAFBME010000053">
    <property type="protein sequence ID" value="CAB4895410.1"/>
    <property type="molecule type" value="Genomic_DNA"/>
</dbReference>
<feature type="domain" description="HTH lacI-type" evidence="4">
    <location>
        <begin position="2"/>
        <end position="56"/>
    </location>
</feature>
<organism evidence="8">
    <name type="scientific">freshwater metagenome</name>
    <dbReference type="NCBI Taxonomy" id="449393"/>
    <lineage>
        <taxon>unclassified sequences</taxon>
        <taxon>metagenomes</taxon>
        <taxon>ecological metagenomes</taxon>
    </lineage>
</organism>
<dbReference type="InterPro" id="IPR028082">
    <property type="entry name" value="Peripla_BP_I"/>
</dbReference>
<evidence type="ECO:0000256" key="2">
    <source>
        <dbReference type="ARBA" id="ARBA00023125"/>
    </source>
</evidence>
<evidence type="ECO:0000256" key="3">
    <source>
        <dbReference type="ARBA" id="ARBA00023163"/>
    </source>
</evidence>
<evidence type="ECO:0000256" key="1">
    <source>
        <dbReference type="ARBA" id="ARBA00023015"/>
    </source>
</evidence>
<dbReference type="EMBL" id="CAFBPI010000018">
    <property type="protein sequence ID" value="CAB5010593.1"/>
    <property type="molecule type" value="Genomic_DNA"/>
</dbReference>
<proteinExistence type="predicted"/>
<dbReference type="EMBL" id="CAEZSC010000094">
    <property type="protein sequence ID" value="CAB4542774.1"/>
    <property type="molecule type" value="Genomic_DNA"/>
</dbReference>
<reference evidence="8" key="1">
    <citation type="submission" date="2020-05" db="EMBL/GenBank/DDBJ databases">
        <authorList>
            <person name="Chiriac C."/>
            <person name="Salcher M."/>
            <person name="Ghai R."/>
            <person name="Kavagutti S V."/>
        </authorList>
    </citation>
    <scope>NUCLEOTIDE SEQUENCE</scope>
</reference>
<accession>A0A6J6S4A6</accession>
<evidence type="ECO:0000313" key="10">
    <source>
        <dbReference type="EMBL" id="CAB4956063.1"/>
    </source>
</evidence>
<dbReference type="EMBL" id="CAEZYL010000088">
    <property type="protein sequence ID" value="CAB4729538.1"/>
    <property type="molecule type" value="Genomic_DNA"/>
</dbReference>
<dbReference type="CDD" id="cd01392">
    <property type="entry name" value="HTH_LacI"/>
    <property type="match status" value="1"/>
</dbReference>
<sequence>MASIRDVAKAAGVSLGTVSNAINRPEVLAPRTLRKVQKVIEEMGFVPNASARNLRAGRNRVIGLVVPDISNPFFTDLARGVNDAAFAAKYVVILCNTDASTEKEVQYLDVLSAQNVEGILITPARDSNRALASVTEKGIRLALVDRPAQGLQACSVAVNDSYGGSLALTHLQELGHRNILLLTGKADIPQVADRSAGIAEAISKLPEHERPIITELRLESMSAQSAYEAVKKKIDKELDFTGIICGNDMIALGAIRALRENGISLPEEVSVIGYDDIDFAESAAVPLTSISQPAYELGYAAAELIISECENPERHVHQRIEFQPRLIVRSSTAPTTSHRATLRIS</sequence>
<dbReference type="Gene3D" id="3.40.50.2300">
    <property type="match status" value="2"/>
</dbReference>